<comment type="caution">
    <text evidence="4">The sequence shown here is derived from an EMBL/GenBank/DDBJ whole genome shotgun (WGS) entry which is preliminary data.</text>
</comment>
<dbReference type="Gene3D" id="3.40.50.300">
    <property type="entry name" value="P-loop containing nucleotide triphosphate hydrolases"/>
    <property type="match status" value="2"/>
</dbReference>
<dbReference type="GO" id="GO:0016887">
    <property type="term" value="F:ATP hydrolysis activity"/>
    <property type="evidence" value="ECO:0007669"/>
    <property type="project" value="InterPro"/>
</dbReference>
<dbReference type="Proteomes" id="UP000004870">
    <property type="component" value="Unassembled WGS sequence"/>
</dbReference>
<feature type="transmembrane region" description="Helical" evidence="2">
    <location>
        <begin position="38"/>
        <end position="70"/>
    </location>
</feature>
<comment type="similarity">
    <text evidence="1">Belongs to the AAA ATPase family.</text>
</comment>
<dbReference type="InterPro" id="IPR003959">
    <property type="entry name" value="ATPase_AAA_core"/>
</dbReference>
<reference evidence="4 5" key="1">
    <citation type="submission" date="2009-08" db="EMBL/GenBank/DDBJ databases">
        <authorList>
            <person name="Qin X."/>
            <person name="Bachman B."/>
            <person name="Battles P."/>
            <person name="Bell A."/>
            <person name="Bess C."/>
            <person name="Bickham C."/>
            <person name="Chaboub L."/>
            <person name="Chen D."/>
            <person name="Coyle M."/>
            <person name="Deiros D.R."/>
            <person name="Dinh H."/>
            <person name="Forbes L."/>
            <person name="Fowler G."/>
            <person name="Francisco L."/>
            <person name="Fu Q."/>
            <person name="Gubbala S."/>
            <person name="Hale W."/>
            <person name="Han Y."/>
            <person name="Hemphill L."/>
            <person name="Highlander S.K."/>
            <person name="Hirani K."/>
            <person name="Hogues M."/>
            <person name="Jackson L."/>
            <person name="Jakkamsetti A."/>
            <person name="Javaid M."/>
            <person name="Jiang H."/>
            <person name="Korchina V."/>
            <person name="Kovar C."/>
            <person name="Lara F."/>
            <person name="Lee S."/>
            <person name="Mata R."/>
            <person name="Mathew T."/>
            <person name="Moen C."/>
            <person name="Morales K."/>
            <person name="Munidasa M."/>
            <person name="Nazareth L."/>
            <person name="Ngo R."/>
            <person name="Nguyen L."/>
            <person name="Okwuonu G."/>
            <person name="Ongeri F."/>
            <person name="Patil S."/>
            <person name="Petrosino J."/>
            <person name="Pham C."/>
            <person name="Pham P."/>
            <person name="Pu L.-L."/>
            <person name="Puazo M."/>
            <person name="Raj R."/>
            <person name="Reid J."/>
            <person name="Rouhana J."/>
            <person name="Saada N."/>
            <person name="Shang Y."/>
            <person name="Simmons D."/>
            <person name="Thornton R."/>
            <person name="Warren J."/>
            <person name="Weissenberger G."/>
            <person name="Zhang J."/>
            <person name="Zhang L."/>
            <person name="Zhou C."/>
            <person name="Zhu D."/>
            <person name="Muzny D."/>
            <person name="Worley K."/>
            <person name="Gibbs R."/>
        </authorList>
    </citation>
    <scope>NUCLEOTIDE SEQUENCE [LARGE SCALE GENOMIC DNA]</scope>
    <source>
        <strain evidence="5">ATCC 15826 / DSM 8339 / NCTC 10426 / 6573</strain>
    </source>
</reference>
<evidence type="ECO:0000259" key="3">
    <source>
        <dbReference type="SMART" id="SM00382"/>
    </source>
</evidence>
<dbReference type="AlphaFoldDB" id="C8NCI5"/>
<dbReference type="InterPro" id="IPR027417">
    <property type="entry name" value="P-loop_NTPase"/>
</dbReference>
<dbReference type="Gene3D" id="1.10.8.60">
    <property type="match status" value="1"/>
</dbReference>
<sequence>MQQELNQFSRAANDILGRQYLNADTLRKLNIEVPPNRTAFWCIFILLTIFLSFVTQTFIPGLIATAYVVFKIVSEQTKQNEFLANYFMTLLLVKGDSSEERFPVELHSAYCLYDRGKIHFGSYHTACIPEVKHGDIIISINSHVGKDEEDKEKLGKALCYIALRKEGKMPYMTWDGSSFTKRGELAPANHSVKALALQFVDKLALWQDYLQEKEAYEEWQRTEDAFNIHQGLPQSPAVSAQQEAEQQAREAAAEAARQAKKAEIAARWAKVCLPEALKENIRQLGDAFVTGESSAAQGILLYGPPGTGKSLIARTLADTLDCAFIAVTLHDLKGRYIGESGQKVKEVWEKAKSHSRCILFIDECESIFVKRGSTGSDSFTDDIVQAFIAEWDGFDKQQTVLILGATNRRDIMDEAVLSRFAEQIEIPLPDAAMRQSIFAAELAALGWQGELPETASDYLQGFSGREIANLSRQMMRNGGDINEETLAEATRSKRTIGNNAIDKNATWDKLVLNDSNKKILHSASAMFANAETLRNKGINIPRGILLYGPPGTGKTQIARTMANESGLSFIGASTADMKAGYTGQSGQLVKELFARARSQTPCILFIDEMDIIAPARGGADDAFTKEIVGQLLQELDGIKNQSGDVFVLAATNRPEDIDSALLSRFNRRIEIGLPDAAARAAILRVLLANKPVAFDLEEGCATLAARSDGQSGRDLRNRVERAEQNAIVRHLDAGDIDGLQLELADFD</sequence>
<keyword evidence="2" id="KW-1133">Transmembrane helix</keyword>
<dbReference type="GO" id="GO:0005524">
    <property type="term" value="F:ATP binding"/>
    <property type="evidence" value="ECO:0007669"/>
    <property type="project" value="UniProtKB-KW"/>
</dbReference>
<dbReference type="InterPro" id="IPR003593">
    <property type="entry name" value="AAA+_ATPase"/>
</dbReference>
<dbReference type="HOGENOM" id="CLU_372017_0_0_6"/>
<evidence type="ECO:0000313" key="4">
    <source>
        <dbReference type="EMBL" id="EEV87681.1"/>
    </source>
</evidence>
<proteinExistence type="inferred from homology"/>
<dbReference type="Pfam" id="PF00004">
    <property type="entry name" value="AAA"/>
    <property type="match status" value="2"/>
</dbReference>
<organism evidence="4 5">
    <name type="scientific">Cardiobacterium hominis (strain ATCC 15826 / DSM 8339 / NCTC 10426 / 6573)</name>
    <dbReference type="NCBI Taxonomy" id="638300"/>
    <lineage>
        <taxon>Bacteria</taxon>
        <taxon>Pseudomonadati</taxon>
        <taxon>Pseudomonadota</taxon>
        <taxon>Gammaproteobacteria</taxon>
        <taxon>Cardiobacteriales</taxon>
        <taxon>Cardiobacteriaceae</taxon>
        <taxon>Cardiobacterium</taxon>
    </lineage>
</organism>
<keyword evidence="1" id="KW-0547">Nucleotide-binding</keyword>
<keyword evidence="2" id="KW-0472">Membrane</keyword>
<feature type="domain" description="AAA+ ATPase" evidence="3">
    <location>
        <begin position="540"/>
        <end position="675"/>
    </location>
</feature>
<dbReference type="InterPro" id="IPR050168">
    <property type="entry name" value="AAA_ATPase_domain"/>
</dbReference>
<evidence type="ECO:0000313" key="5">
    <source>
        <dbReference type="Proteomes" id="UP000004870"/>
    </source>
</evidence>
<protein>
    <submittedName>
        <fullName evidence="4">ATPase, AAA family</fullName>
    </submittedName>
</protein>
<name>C8NCI5_CARH6</name>
<dbReference type="PROSITE" id="PS00674">
    <property type="entry name" value="AAA"/>
    <property type="match status" value="2"/>
</dbReference>
<gene>
    <name evidence="4" type="ORF">HMPREF0198_2213</name>
</gene>
<evidence type="ECO:0000256" key="2">
    <source>
        <dbReference type="SAM" id="Phobius"/>
    </source>
</evidence>
<dbReference type="EMBL" id="ACKY01000116">
    <property type="protein sequence ID" value="EEV87681.1"/>
    <property type="molecule type" value="Genomic_DNA"/>
</dbReference>
<dbReference type="SMART" id="SM00382">
    <property type="entry name" value="AAA"/>
    <property type="match status" value="2"/>
</dbReference>
<keyword evidence="2" id="KW-0812">Transmembrane</keyword>
<feature type="domain" description="AAA+ ATPase" evidence="3">
    <location>
        <begin position="295"/>
        <end position="430"/>
    </location>
</feature>
<dbReference type="CDD" id="cd19481">
    <property type="entry name" value="RecA-like_protease"/>
    <property type="match status" value="1"/>
</dbReference>
<keyword evidence="5" id="KW-1185">Reference proteome</keyword>
<keyword evidence="1" id="KW-0067">ATP-binding</keyword>
<dbReference type="InterPro" id="IPR003960">
    <property type="entry name" value="ATPase_AAA_CS"/>
</dbReference>
<accession>C8NCI5</accession>
<evidence type="ECO:0000256" key="1">
    <source>
        <dbReference type="RuleBase" id="RU003651"/>
    </source>
</evidence>
<dbReference type="SUPFAM" id="SSF52540">
    <property type="entry name" value="P-loop containing nucleoside triphosphate hydrolases"/>
    <property type="match status" value="2"/>
</dbReference>
<dbReference type="PANTHER" id="PTHR23077">
    <property type="entry name" value="AAA-FAMILY ATPASE"/>
    <property type="match status" value="1"/>
</dbReference>